<feature type="compositionally biased region" description="Basic and acidic residues" evidence="1">
    <location>
        <begin position="84"/>
        <end position="111"/>
    </location>
</feature>
<protein>
    <recommendedName>
        <fullName evidence="5">DUF4133 domain-containing protein</fullName>
    </recommendedName>
</protein>
<comment type="caution">
    <text evidence="3">The sequence shown here is derived from an EMBL/GenBank/DDBJ whole genome shotgun (WGS) entry which is preliminary data.</text>
</comment>
<keyword evidence="4" id="KW-1185">Reference proteome</keyword>
<evidence type="ECO:0000313" key="4">
    <source>
        <dbReference type="Proteomes" id="UP001597512"/>
    </source>
</evidence>
<feature type="transmembrane region" description="Helical" evidence="2">
    <location>
        <begin position="12"/>
        <end position="31"/>
    </location>
</feature>
<organism evidence="3 4">
    <name type="scientific">Spirosoma flavum</name>
    <dbReference type="NCBI Taxonomy" id="2048557"/>
    <lineage>
        <taxon>Bacteria</taxon>
        <taxon>Pseudomonadati</taxon>
        <taxon>Bacteroidota</taxon>
        <taxon>Cytophagia</taxon>
        <taxon>Cytophagales</taxon>
        <taxon>Cytophagaceae</taxon>
        <taxon>Spirosoma</taxon>
    </lineage>
</organism>
<feature type="region of interest" description="Disordered" evidence="1">
    <location>
        <begin position="69"/>
        <end position="111"/>
    </location>
</feature>
<name>A0ABW6ALQ9_9BACT</name>
<keyword evidence="2" id="KW-0472">Membrane</keyword>
<accession>A0ABW6ALQ9</accession>
<feature type="transmembrane region" description="Helical" evidence="2">
    <location>
        <begin position="46"/>
        <end position="63"/>
    </location>
</feature>
<gene>
    <name evidence="3" type="ORF">ACFS25_21900</name>
</gene>
<dbReference type="RefSeq" id="WP_381505254.1">
    <property type="nucleotide sequence ID" value="NZ_JBHUOM010000023.1"/>
</dbReference>
<dbReference type="EMBL" id="JBHUOM010000023">
    <property type="protein sequence ID" value="MFD2936451.1"/>
    <property type="molecule type" value="Genomic_DNA"/>
</dbReference>
<evidence type="ECO:0000256" key="1">
    <source>
        <dbReference type="SAM" id="MobiDB-lite"/>
    </source>
</evidence>
<keyword evidence="2" id="KW-0812">Transmembrane</keyword>
<keyword evidence="2" id="KW-1133">Transmembrane helix</keyword>
<evidence type="ECO:0000313" key="3">
    <source>
        <dbReference type="EMBL" id="MFD2936451.1"/>
    </source>
</evidence>
<reference evidence="4" key="1">
    <citation type="journal article" date="2019" name="Int. J. Syst. Evol. Microbiol.">
        <title>The Global Catalogue of Microorganisms (GCM) 10K type strain sequencing project: providing services to taxonomists for standard genome sequencing and annotation.</title>
        <authorList>
            <consortium name="The Broad Institute Genomics Platform"/>
            <consortium name="The Broad Institute Genome Sequencing Center for Infectious Disease"/>
            <person name="Wu L."/>
            <person name="Ma J."/>
        </authorList>
    </citation>
    <scope>NUCLEOTIDE SEQUENCE [LARGE SCALE GENOMIC DNA]</scope>
    <source>
        <strain evidence="4">KCTC 52490</strain>
    </source>
</reference>
<evidence type="ECO:0000256" key="2">
    <source>
        <dbReference type="SAM" id="Phobius"/>
    </source>
</evidence>
<dbReference type="Proteomes" id="UP001597512">
    <property type="component" value="Unassembled WGS sequence"/>
</dbReference>
<sequence>MRTPSGRRRFFFPLFMVLALLAVSFAVYWLWNNVLVAVVAVKPVTYWQAVGLLILSRILLGGFKFGQFGGRPNLGGRPDGPQNWREKLRHMSDEDRQKFRSEWKKRCGDRS</sequence>
<proteinExistence type="predicted"/>
<evidence type="ECO:0008006" key="5">
    <source>
        <dbReference type="Google" id="ProtNLM"/>
    </source>
</evidence>